<protein>
    <submittedName>
        <fullName evidence="1">Uncharacterized protein</fullName>
    </submittedName>
</protein>
<evidence type="ECO:0000313" key="1">
    <source>
        <dbReference type="EMBL" id="KAL2080942.1"/>
    </source>
</evidence>
<gene>
    <name evidence="1" type="ORF">ACEWY4_022795</name>
</gene>
<sequence>MEPLKKKLDNFNQAKLSFHQTTEYIKVQTEETERQIKEEFENLHQFLRDEEAARIAALRLEETQKSQMMEEKIEKIDTDIKSV</sequence>
<comment type="caution">
    <text evidence="1">The sequence shown here is derived from an EMBL/GenBank/DDBJ whole genome shotgun (WGS) entry which is preliminary data.</text>
</comment>
<accession>A0ABD1J167</accession>
<dbReference type="EMBL" id="JBHFQA010000020">
    <property type="protein sequence ID" value="KAL2080942.1"/>
    <property type="molecule type" value="Genomic_DNA"/>
</dbReference>
<dbReference type="AlphaFoldDB" id="A0ABD1J167"/>
<organism evidence="1 2">
    <name type="scientific">Coilia grayii</name>
    <name type="common">Gray's grenadier anchovy</name>
    <dbReference type="NCBI Taxonomy" id="363190"/>
    <lineage>
        <taxon>Eukaryota</taxon>
        <taxon>Metazoa</taxon>
        <taxon>Chordata</taxon>
        <taxon>Craniata</taxon>
        <taxon>Vertebrata</taxon>
        <taxon>Euteleostomi</taxon>
        <taxon>Actinopterygii</taxon>
        <taxon>Neopterygii</taxon>
        <taxon>Teleostei</taxon>
        <taxon>Clupei</taxon>
        <taxon>Clupeiformes</taxon>
        <taxon>Clupeoidei</taxon>
        <taxon>Engraulidae</taxon>
        <taxon>Coilinae</taxon>
        <taxon>Coilia</taxon>
    </lineage>
</organism>
<proteinExistence type="predicted"/>
<reference evidence="1 2" key="1">
    <citation type="submission" date="2024-09" db="EMBL/GenBank/DDBJ databases">
        <title>A chromosome-level genome assembly of Gray's grenadier anchovy, Coilia grayii.</title>
        <authorList>
            <person name="Fu Z."/>
        </authorList>
    </citation>
    <scope>NUCLEOTIDE SEQUENCE [LARGE SCALE GENOMIC DNA]</scope>
    <source>
        <strain evidence="1">G4</strain>
        <tissue evidence="1">Muscle</tissue>
    </source>
</reference>
<dbReference type="Proteomes" id="UP001591681">
    <property type="component" value="Unassembled WGS sequence"/>
</dbReference>
<evidence type="ECO:0000313" key="2">
    <source>
        <dbReference type="Proteomes" id="UP001591681"/>
    </source>
</evidence>
<name>A0ABD1J167_9TELE</name>
<keyword evidence="2" id="KW-1185">Reference proteome</keyword>